<dbReference type="Proteomes" id="UP001189429">
    <property type="component" value="Unassembled WGS sequence"/>
</dbReference>
<evidence type="ECO:0000313" key="3">
    <source>
        <dbReference type="Proteomes" id="UP001189429"/>
    </source>
</evidence>
<organism evidence="2 3">
    <name type="scientific">Prorocentrum cordatum</name>
    <dbReference type="NCBI Taxonomy" id="2364126"/>
    <lineage>
        <taxon>Eukaryota</taxon>
        <taxon>Sar</taxon>
        <taxon>Alveolata</taxon>
        <taxon>Dinophyceae</taxon>
        <taxon>Prorocentrales</taxon>
        <taxon>Prorocentraceae</taxon>
        <taxon>Prorocentrum</taxon>
    </lineage>
</organism>
<feature type="compositionally biased region" description="Basic and acidic residues" evidence="1">
    <location>
        <begin position="1"/>
        <end position="15"/>
    </location>
</feature>
<evidence type="ECO:0000256" key="1">
    <source>
        <dbReference type="SAM" id="MobiDB-lite"/>
    </source>
</evidence>
<keyword evidence="3" id="KW-1185">Reference proteome</keyword>
<gene>
    <name evidence="2" type="ORF">PCOR1329_LOCUS1088</name>
</gene>
<reference evidence="2" key="1">
    <citation type="submission" date="2023-10" db="EMBL/GenBank/DDBJ databases">
        <authorList>
            <person name="Chen Y."/>
            <person name="Shah S."/>
            <person name="Dougan E. K."/>
            <person name="Thang M."/>
            <person name="Chan C."/>
        </authorList>
    </citation>
    <scope>NUCLEOTIDE SEQUENCE [LARGE SCALE GENOMIC DNA]</scope>
</reference>
<proteinExistence type="predicted"/>
<dbReference type="EMBL" id="CAUYUJ010000255">
    <property type="protein sequence ID" value="CAK0789547.1"/>
    <property type="molecule type" value="Genomic_DNA"/>
</dbReference>
<evidence type="ECO:0000313" key="2">
    <source>
        <dbReference type="EMBL" id="CAK0789547.1"/>
    </source>
</evidence>
<protein>
    <submittedName>
        <fullName evidence="2">Uncharacterized protein</fullName>
    </submittedName>
</protein>
<sequence length="249" mass="27629">PRHPRRVAEVERERLLTAQPASPARGLPAGAWDGGPEEARLRELAPLVFLEEDAGPQRQLVELANASKARMAQIYDEVTARFGSEVAAAVAECEDEYESFDAELEQVLLQAYQERVQSAADMQKLQLAMCRWRLDYQSAFHQHCSTLGLRPPPPEDPGARAGERRAAEAAREQVLALWEQSGAASQEIQRFLERVVDSVVVGGMGELVIEAYEEELRSLNMHALLNCAGDREQLDALLEALDGQRGEGW</sequence>
<feature type="non-terminal residue" evidence="2">
    <location>
        <position position="1"/>
    </location>
</feature>
<comment type="caution">
    <text evidence="2">The sequence shown here is derived from an EMBL/GenBank/DDBJ whole genome shotgun (WGS) entry which is preliminary data.</text>
</comment>
<name>A0ABN9P9V2_9DINO</name>
<accession>A0ABN9P9V2</accession>
<feature type="region of interest" description="Disordered" evidence="1">
    <location>
        <begin position="1"/>
        <end position="30"/>
    </location>
</feature>